<evidence type="ECO:0000313" key="3">
    <source>
        <dbReference type="Proteomes" id="UP001160625"/>
    </source>
</evidence>
<dbReference type="EMBL" id="JARYGZ010000001">
    <property type="protein sequence ID" value="MDH7637263.1"/>
    <property type="molecule type" value="Genomic_DNA"/>
</dbReference>
<dbReference type="Pfam" id="PF13472">
    <property type="entry name" value="Lipase_GDSL_2"/>
    <property type="match status" value="1"/>
</dbReference>
<reference evidence="2" key="1">
    <citation type="submission" date="2023-04" db="EMBL/GenBank/DDBJ databases">
        <title>Sphingomonas sp. MAHUQ-71 isolated from rice field.</title>
        <authorList>
            <person name="Huq M.A."/>
        </authorList>
    </citation>
    <scope>NUCLEOTIDE SEQUENCE</scope>
    <source>
        <strain evidence="2">MAHUQ-71</strain>
    </source>
</reference>
<dbReference type="Proteomes" id="UP001160625">
    <property type="component" value="Unassembled WGS sequence"/>
</dbReference>
<dbReference type="InterPro" id="IPR051532">
    <property type="entry name" value="Ester_Hydrolysis_Enzymes"/>
</dbReference>
<dbReference type="EC" id="3.1.-.-" evidence="2"/>
<evidence type="ECO:0000259" key="1">
    <source>
        <dbReference type="Pfam" id="PF13472"/>
    </source>
</evidence>
<accession>A0ABT6MXL4</accession>
<keyword evidence="2" id="KW-0378">Hydrolase</keyword>
<dbReference type="RefSeq" id="WP_281042622.1">
    <property type="nucleotide sequence ID" value="NZ_JARYGZ010000001.1"/>
</dbReference>
<feature type="domain" description="SGNH hydrolase-type esterase" evidence="1">
    <location>
        <begin position="27"/>
        <end position="219"/>
    </location>
</feature>
<dbReference type="InterPro" id="IPR013830">
    <property type="entry name" value="SGNH_hydro"/>
</dbReference>
<name>A0ABT6MXL4_9SPHN</name>
<dbReference type="InterPro" id="IPR036514">
    <property type="entry name" value="SGNH_hydro_sf"/>
</dbReference>
<proteinExistence type="predicted"/>
<dbReference type="Gene3D" id="3.40.50.1110">
    <property type="entry name" value="SGNH hydrolase"/>
    <property type="match status" value="1"/>
</dbReference>
<protein>
    <submittedName>
        <fullName evidence="2">SGNH/GDSL hydrolase family protein</fullName>
        <ecNumber evidence="2">3.1.-.-</ecNumber>
    </submittedName>
</protein>
<dbReference type="SUPFAM" id="SSF52266">
    <property type="entry name" value="SGNH hydrolase"/>
    <property type="match status" value="1"/>
</dbReference>
<gene>
    <name evidence="2" type="ORF">QGN17_00840</name>
</gene>
<organism evidence="2 3">
    <name type="scientific">Sphingomonas oryzagri</name>
    <dbReference type="NCBI Taxonomy" id="3042314"/>
    <lineage>
        <taxon>Bacteria</taxon>
        <taxon>Pseudomonadati</taxon>
        <taxon>Pseudomonadota</taxon>
        <taxon>Alphaproteobacteria</taxon>
        <taxon>Sphingomonadales</taxon>
        <taxon>Sphingomonadaceae</taxon>
        <taxon>Sphingomonas</taxon>
    </lineage>
</organism>
<keyword evidence="3" id="KW-1185">Reference proteome</keyword>
<dbReference type="GO" id="GO:0016787">
    <property type="term" value="F:hydrolase activity"/>
    <property type="evidence" value="ECO:0007669"/>
    <property type="project" value="UniProtKB-KW"/>
</dbReference>
<evidence type="ECO:0000313" key="2">
    <source>
        <dbReference type="EMBL" id="MDH7637263.1"/>
    </source>
</evidence>
<sequence>MSALDAVARGLASQAMGRGRTGIRLAALGDSIVEHGRYPATGQIDTTKLRTDAWGFTTWATILSGRRFAFDLSANFGLAGDTLVAGGPNPGMASRVPAILATRPHAVILMAGTNDDTALTGAAQSYGVLKAICRTLTAAGIKVVLMTTLPRASFAALTTPQILYARQQAAQRRHLCFALAKSLDNVFVFDAAALFQSPTAAGLADAGLFFDGVHPNNKGAFVLGRALATYLGQIFPGTAYAADLGYDPVGDAYDASANPSGNQLANPTLQGAVALSGTYWSGVAPTGWTGSNSNGGPAGVVTRGAGAQLAARPDGLPGTQWQMTLGNASAAAANGGYGQALSLSQTLTAGIVPGAAMQARMAVDVAGSPVSLWGVRLQIRFRDAGGASIYTVADGEPQTAGGGLPDGVAWSGVLETPACIVPATAASAIVSIDAYLDQTNASAAAVIQPKYAHFGRIVSA</sequence>
<dbReference type="PANTHER" id="PTHR30383:SF5">
    <property type="entry name" value="SGNH HYDROLASE-TYPE ESTERASE DOMAIN-CONTAINING PROTEIN"/>
    <property type="match status" value="1"/>
</dbReference>
<comment type="caution">
    <text evidence="2">The sequence shown here is derived from an EMBL/GenBank/DDBJ whole genome shotgun (WGS) entry which is preliminary data.</text>
</comment>
<dbReference type="PANTHER" id="PTHR30383">
    <property type="entry name" value="THIOESTERASE 1/PROTEASE 1/LYSOPHOSPHOLIPASE L1"/>
    <property type="match status" value="1"/>
</dbReference>